<dbReference type="GO" id="GO:0070042">
    <property type="term" value="F:rRNA (uridine-N3-)-methyltransferase activity"/>
    <property type="evidence" value="ECO:0007669"/>
    <property type="project" value="InterPro"/>
</dbReference>
<dbReference type="Proteomes" id="UP000693981">
    <property type="component" value="Unassembled WGS sequence"/>
</dbReference>
<keyword evidence="5" id="KW-1185">Reference proteome</keyword>
<dbReference type="EMBL" id="JAGDFL010000433">
    <property type="protein sequence ID" value="KAG7388688.1"/>
    <property type="molecule type" value="Genomic_DNA"/>
</dbReference>
<dbReference type="Pfam" id="PF10354">
    <property type="entry name" value="BMT5-like"/>
    <property type="match status" value="1"/>
</dbReference>
<evidence type="ECO:0000313" key="5">
    <source>
        <dbReference type="Proteomes" id="UP000693981"/>
    </source>
</evidence>
<evidence type="ECO:0000259" key="3">
    <source>
        <dbReference type="PROSITE" id="PS50157"/>
    </source>
</evidence>
<name>A0A8T1W7J3_9STRA</name>
<dbReference type="InterPro" id="IPR013087">
    <property type="entry name" value="Znf_C2H2_type"/>
</dbReference>
<keyword evidence="1" id="KW-0862">Zinc</keyword>
<dbReference type="SMART" id="SM00355">
    <property type="entry name" value="ZnF_C2H2"/>
    <property type="match status" value="4"/>
</dbReference>
<feature type="region of interest" description="Disordered" evidence="2">
    <location>
        <begin position="352"/>
        <end position="381"/>
    </location>
</feature>
<dbReference type="GO" id="GO:0008270">
    <property type="term" value="F:zinc ion binding"/>
    <property type="evidence" value="ECO:0007669"/>
    <property type="project" value="UniProtKB-KW"/>
</dbReference>
<proteinExistence type="predicted"/>
<comment type="caution">
    <text evidence="4">The sequence shown here is derived from an EMBL/GenBank/DDBJ whole genome shotgun (WGS) entry which is preliminary data.</text>
</comment>
<dbReference type="PROSITE" id="PS00028">
    <property type="entry name" value="ZINC_FINGER_C2H2_1"/>
    <property type="match status" value="2"/>
</dbReference>
<reference evidence="4" key="1">
    <citation type="submission" date="2021-02" db="EMBL/GenBank/DDBJ databases">
        <authorList>
            <person name="Palmer J.M."/>
        </authorList>
    </citation>
    <scope>NUCLEOTIDE SEQUENCE</scope>
    <source>
        <strain evidence="4">SCRP23</strain>
    </source>
</reference>
<organism evidence="4 5">
    <name type="scientific">Phytophthora boehmeriae</name>
    <dbReference type="NCBI Taxonomy" id="109152"/>
    <lineage>
        <taxon>Eukaryota</taxon>
        <taxon>Sar</taxon>
        <taxon>Stramenopiles</taxon>
        <taxon>Oomycota</taxon>
        <taxon>Peronosporomycetes</taxon>
        <taxon>Peronosporales</taxon>
        <taxon>Peronosporaceae</taxon>
        <taxon>Phytophthora</taxon>
    </lineage>
</organism>
<feature type="region of interest" description="Disordered" evidence="2">
    <location>
        <begin position="1"/>
        <end position="38"/>
    </location>
</feature>
<evidence type="ECO:0000256" key="1">
    <source>
        <dbReference type="PROSITE-ProRule" id="PRU00042"/>
    </source>
</evidence>
<keyword evidence="1" id="KW-0863">Zinc-finger</keyword>
<dbReference type="PANTHER" id="PTHR11538:SF26">
    <property type="entry name" value="FERREDOXIN-FOLD ANTICODON-BINDING DOMAIN-CONTAINING PROTEIN 1"/>
    <property type="match status" value="1"/>
</dbReference>
<dbReference type="AlphaFoldDB" id="A0A8T1W7J3"/>
<evidence type="ECO:0000256" key="2">
    <source>
        <dbReference type="SAM" id="MobiDB-lite"/>
    </source>
</evidence>
<evidence type="ECO:0000313" key="4">
    <source>
        <dbReference type="EMBL" id="KAG7388688.1"/>
    </source>
</evidence>
<dbReference type="InterPro" id="IPR019446">
    <property type="entry name" value="BMT5-like"/>
</dbReference>
<feature type="domain" description="C2H2-type" evidence="3">
    <location>
        <begin position="312"/>
        <end position="339"/>
    </location>
</feature>
<feature type="domain" description="C2H2-type" evidence="3">
    <location>
        <begin position="277"/>
        <end position="305"/>
    </location>
</feature>
<keyword evidence="1" id="KW-0479">Metal-binding</keyword>
<dbReference type="GO" id="GO:0005737">
    <property type="term" value="C:cytoplasm"/>
    <property type="evidence" value="ECO:0007669"/>
    <property type="project" value="TreeGrafter"/>
</dbReference>
<dbReference type="OrthoDB" id="273345at2759"/>
<feature type="compositionally biased region" description="Polar residues" evidence="2">
    <location>
        <begin position="13"/>
        <end position="22"/>
    </location>
</feature>
<dbReference type="GO" id="GO:0070475">
    <property type="term" value="P:rRNA base methylation"/>
    <property type="evidence" value="ECO:0007669"/>
    <property type="project" value="InterPro"/>
</dbReference>
<dbReference type="PANTHER" id="PTHR11538">
    <property type="entry name" value="PHENYLALANYL-TRNA SYNTHETASE"/>
    <property type="match status" value="1"/>
</dbReference>
<dbReference type="PROSITE" id="PS50157">
    <property type="entry name" value="ZINC_FINGER_C2H2_2"/>
    <property type="match status" value="2"/>
</dbReference>
<dbReference type="Pfam" id="PF13912">
    <property type="entry name" value="zf-C2H2_6"/>
    <property type="match status" value="1"/>
</dbReference>
<gene>
    <name evidence="4" type="ORF">PHYBOEH_007769</name>
</gene>
<protein>
    <recommendedName>
        <fullName evidence="3">C2H2-type domain-containing protein</fullName>
    </recommendedName>
</protein>
<accession>A0A8T1W7J3</accession>
<sequence length="442" mass="49935">MAQQDGAPMTALNDVSNPSSAATDPHEASPSSSDPQHRVLTVGDGNFSYSLALAKRFKARGKPLQLAATSFDSYQELVGKYPESERICAQLKEVGATLLHRVDATNLRESMTGQEQKLRLEFDAVVFNHPHCGEENVKRHQSLLSHFYASALEVLDPTSQDEDRGIYLTLAEGQPERWQALQRAEKAGLKLFKQVQDVDNDERFGVGYERKRHQNGKSFHLVTLHGEKKQQTSTLFIFRRRREDEKADVDAAPVLTEEKKAVVSRKRKAEKELPLEFACDQCERSFKSAQGLRTHVHMVHELEGTAPTRALLPCSFCDRTFKKEDARRQHQLAKHGKDPLIKPDWYEQQQLANEKTSAQPAEMASSEAKTSQEQPVPPTTTTTLAKMCDICQHSFASDGEFDAHWQKLQPRSSSKRKCSTCSREFDEERALRQHQNFCGISS</sequence>